<dbReference type="SUPFAM" id="SSF48150">
    <property type="entry name" value="DNA-glycosylase"/>
    <property type="match status" value="1"/>
</dbReference>
<dbReference type="GO" id="GO:0003677">
    <property type="term" value="F:DNA binding"/>
    <property type="evidence" value="ECO:0007669"/>
    <property type="project" value="InterPro"/>
</dbReference>
<feature type="region of interest" description="Disordered" evidence="3">
    <location>
        <begin position="1"/>
        <end position="21"/>
    </location>
</feature>
<keyword evidence="2" id="KW-0539">Nucleus</keyword>
<comment type="caution">
    <text evidence="5">The sequence shown here is derived from an EMBL/GenBank/DDBJ whole genome shotgun (WGS) entry which is preliminary data.</text>
</comment>
<evidence type="ECO:0000256" key="3">
    <source>
        <dbReference type="SAM" id="MobiDB-lite"/>
    </source>
</evidence>
<evidence type="ECO:0000256" key="1">
    <source>
        <dbReference type="ARBA" id="ARBA00004123"/>
    </source>
</evidence>
<dbReference type="GO" id="GO:0003824">
    <property type="term" value="F:catalytic activity"/>
    <property type="evidence" value="ECO:0007669"/>
    <property type="project" value="InterPro"/>
</dbReference>
<feature type="region of interest" description="Disordered" evidence="3">
    <location>
        <begin position="393"/>
        <end position="414"/>
    </location>
</feature>
<keyword evidence="6" id="KW-1185">Reference proteome</keyword>
<dbReference type="PANTHER" id="PTHR15074:SF0">
    <property type="entry name" value="METHYL-CPG-BINDING DOMAIN PROTEIN 4-LIKE PROTEIN"/>
    <property type="match status" value="1"/>
</dbReference>
<gene>
    <name evidence="5" type="ORF">GJ744_007700</name>
</gene>
<proteinExistence type="predicted"/>
<dbReference type="OrthoDB" id="10265068at2759"/>
<dbReference type="InterPro" id="IPR011257">
    <property type="entry name" value="DNA_glycosylase"/>
</dbReference>
<sequence length="414" mass="47092">MTPVDFGQQFQPWITTPPASPIYSNDDSLPIISTNELGMIADDELDNDASRQTNAPAKRKRPKKYIREEQRRRVSKHFNNEESTFATPPATPRKPLIISGLNVDELSSDSSLTDVPSDIGPDPFDSDIEIHLKPAKVKRPTKSPYFPNKPRANFLSCLPFPPLCAEKFGLMQERLAHDPFRLLIATIFLNRTRGEQAMPVFFQLMQQYPTAAELAAAEFEDVVAIIHHLGFQNQRAQKCIEMARTWSKGAPVKGKRWRKLHYPMKGDGKDIQMEEVLEDEDSRVAWEISYLPGLGPYSHDSWRIFCRDKLRGLAESWNGEGAIDGFEPEWKRVLPADKELRAYLTWMWLKEGWVWNKETGQRTKADEELLERARGGGIVQESNEKKHLVLTSNSQLDGSRHGALERPAGTFLPG</sequence>
<dbReference type="AlphaFoldDB" id="A0A8H7AU92"/>
<feature type="domain" description="HhH-GPD" evidence="4">
    <location>
        <begin position="184"/>
        <end position="261"/>
    </location>
</feature>
<organism evidence="5 6">
    <name type="scientific">Endocarpon pusillum</name>
    <dbReference type="NCBI Taxonomy" id="364733"/>
    <lineage>
        <taxon>Eukaryota</taxon>
        <taxon>Fungi</taxon>
        <taxon>Dikarya</taxon>
        <taxon>Ascomycota</taxon>
        <taxon>Pezizomycotina</taxon>
        <taxon>Eurotiomycetes</taxon>
        <taxon>Chaetothyriomycetidae</taxon>
        <taxon>Verrucariales</taxon>
        <taxon>Verrucariaceae</taxon>
        <taxon>Endocarpon</taxon>
    </lineage>
</organism>
<dbReference type="InterPro" id="IPR003265">
    <property type="entry name" value="HhH-GPD_domain"/>
</dbReference>
<dbReference type="Proteomes" id="UP000606974">
    <property type="component" value="Unassembled WGS sequence"/>
</dbReference>
<evidence type="ECO:0000256" key="2">
    <source>
        <dbReference type="ARBA" id="ARBA00023242"/>
    </source>
</evidence>
<reference evidence="5" key="1">
    <citation type="submission" date="2020-02" db="EMBL/GenBank/DDBJ databases">
        <authorList>
            <person name="Palmer J.M."/>
        </authorList>
    </citation>
    <scope>NUCLEOTIDE SEQUENCE</scope>
    <source>
        <strain evidence="5">EPUS1.4</strain>
        <tissue evidence="5">Thallus</tissue>
    </source>
</reference>
<dbReference type="PANTHER" id="PTHR15074">
    <property type="entry name" value="METHYL-CPG-BINDING PROTEIN"/>
    <property type="match status" value="1"/>
</dbReference>
<dbReference type="EMBL" id="JAACFV010000004">
    <property type="protein sequence ID" value="KAF7513649.1"/>
    <property type="molecule type" value="Genomic_DNA"/>
</dbReference>
<comment type="subcellular location">
    <subcellularLocation>
        <location evidence="1">Nucleus</location>
    </subcellularLocation>
</comment>
<evidence type="ECO:0000259" key="4">
    <source>
        <dbReference type="Pfam" id="PF00730"/>
    </source>
</evidence>
<dbReference type="GO" id="GO:0006285">
    <property type="term" value="P:base-excision repair, AP site formation"/>
    <property type="evidence" value="ECO:0007669"/>
    <property type="project" value="UniProtKB-ARBA"/>
</dbReference>
<dbReference type="Gene3D" id="1.10.340.30">
    <property type="entry name" value="Hypothetical protein, domain 2"/>
    <property type="match status" value="1"/>
</dbReference>
<dbReference type="Pfam" id="PF00730">
    <property type="entry name" value="HhH-GPD"/>
    <property type="match status" value="1"/>
</dbReference>
<name>A0A8H7AU92_9EURO</name>
<dbReference type="InterPro" id="IPR045138">
    <property type="entry name" value="MeCP2/MBD4"/>
</dbReference>
<evidence type="ECO:0000313" key="6">
    <source>
        <dbReference type="Proteomes" id="UP000606974"/>
    </source>
</evidence>
<evidence type="ECO:0000313" key="5">
    <source>
        <dbReference type="EMBL" id="KAF7513649.1"/>
    </source>
</evidence>
<feature type="region of interest" description="Disordered" evidence="3">
    <location>
        <begin position="44"/>
        <end position="65"/>
    </location>
</feature>
<accession>A0A8H7AU92</accession>
<protein>
    <recommendedName>
        <fullName evidence="4">HhH-GPD domain-containing protein</fullName>
    </recommendedName>
</protein>
<dbReference type="GO" id="GO:0005634">
    <property type="term" value="C:nucleus"/>
    <property type="evidence" value="ECO:0007669"/>
    <property type="project" value="UniProtKB-SubCell"/>
</dbReference>